<sequence>MLGNRGCSDFALVLPLTLLNQPLYMRSVAHLEQLLNLLEVVMLNAENEVNQAKLESSSERLSGPENVTQDAQEDASVAGSSGTKPNAEDSGKSSADNISDLHAVLHSLPQAELRLLCSLLAHDGLSDNAYLDNAYLLVAEVLKKIVVLAPFICCHFINGLSRSMQNLTVCAMNELHLYEDSEKAIMSTSSANGMAVLRVVQAVSSLVTSLQERKDPELLAEKDHSDALSQISDINTTLDALWLRIIDIIITTSYHRYYQQFSLHRFEKLSLVTYHDIEAIDPAYYRDLK</sequence>
<keyword evidence="3" id="KW-1185">Reference proteome</keyword>
<dbReference type="STRING" id="200361.A0A453Q4Z4"/>
<dbReference type="EnsemblPlants" id="AET6Gv20983500.1">
    <property type="protein sequence ID" value="AET6Gv20983500.1"/>
    <property type="gene ID" value="AET6Gv20983500"/>
</dbReference>
<organism evidence="2 3">
    <name type="scientific">Aegilops tauschii subsp. strangulata</name>
    <name type="common">Goatgrass</name>
    <dbReference type="NCBI Taxonomy" id="200361"/>
    <lineage>
        <taxon>Eukaryota</taxon>
        <taxon>Viridiplantae</taxon>
        <taxon>Streptophyta</taxon>
        <taxon>Embryophyta</taxon>
        <taxon>Tracheophyta</taxon>
        <taxon>Spermatophyta</taxon>
        <taxon>Magnoliopsida</taxon>
        <taxon>Liliopsida</taxon>
        <taxon>Poales</taxon>
        <taxon>Poaceae</taxon>
        <taxon>BOP clade</taxon>
        <taxon>Pooideae</taxon>
        <taxon>Triticodae</taxon>
        <taxon>Triticeae</taxon>
        <taxon>Triticinae</taxon>
        <taxon>Aegilops</taxon>
    </lineage>
</organism>
<reference evidence="2" key="5">
    <citation type="journal article" date="2021" name="G3 (Bethesda)">
        <title>Aegilops tauschii genome assembly Aet v5.0 features greater sequence contiguity and improved annotation.</title>
        <authorList>
            <person name="Wang L."/>
            <person name="Zhu T."/>
            <person name="Rodriguez J.C."/>
            <person name="Deal K.R."/>
            <person name="Dubcovsky J."/>
            <person name="McGuire P.E."/>
            <person name="Lux T."/>
            <person name="Spannagl M."/>
            <person name="Mayer K.F.X."/>
            <person name="Baldrich P."/>
            <person name="Meyers B.C."/>
            <person name="Huo N."/>
            <person name="Gu Y.Q."/>
            <person name="Zhou H."/>
            <person name="Devos K.M."/>
            <person name="Bennetzen J.L."/>
            <person name="Unver T."/>
            <person name="Budak H."/>
            <person name="Gulick P.J."/>
            <person name="Galiba G."/>
            <person name="Kalapos B."/>
            <person name="Nelson D.R."/>
            <person name="Li P."/>
            <person name="You F.M."/>
            <person name="Luo M.C."/>
            <person name="Dvorak J."/>
        </authorList>
    </citation>
    <scope>NUCLEOTIDE SEQUENCE [LARGE SCALE GENOMIC DNA]</scope>
    <source>
        <strain evidence="2">cv. AL8/78</strain>
    </source>
</reference>
<evidence type="ECO:0000313" key="2">
    <source>
        <dbReference type="EnsemblPlants" id="AET6Gv20983500.1"/>
    </source>
</evidence>
<reference evidence="3" key="1">
    <citation type="journal article" date="2014" name="Science">
        <title>Ancient hybridizations among the ancestral genomes of bread wheat.</title>
        <authorList>
            <consortium name="International Wheat Genome Sequencing Consortium,"/>
            <person name="Marcussen T."/>
            <person name="Sandve S.R."/>
            <person name="Heier L."/>
            <person name="Spannagl M."/>
            <person name="Pfeifer M."/>
            <person name="Jakobsen K.S."/>
            <person name="Wulff B.B."/>
            <person name="Steuernagel B."/>
            <person name="Mayer K.F."/>
            <person name="Olsen O.A."/>
        </authorList>
    </citation>
    <scope>NUCLEOTIDE SEQUENCE [LARGE SCALE GENOMIC DNA]</scope>
    <source>
        <strain evidence="3">cv. AL8/78</strain>
    </source>
</reference>
<feature type="region of interest" description="Disordered" evidence="1">
    <location>
        <begin position="54"/>
        <end position="93"/>
    </location>
</feature>
<evidence type="ECO:0000256" key="1">
    <source>
        <dbReference type="SAM" id="MobiDB-lite"/>
    </source>
</evidence>
<reference evidence="3" key="2">
    <citation type="journal article" date="2017" name="Nat. Plants">
        <title>The Aegilops tauschii genome reveals multiple impacts of transposons.</title>
        <authorList>
            <person name="Zhao G."/>
            <person name="Zou C."/>
            <person name="Li K."/>
            <person name="Wang K."/>
            <person name="Li T."/>
            <person name="Gao L."/>
            <person name="Zhang X."/>
            <person name="Wang H."/>
            <person name="Yang Z."/>
            <person name="Liu X."/>
            <person name="Jiang W."/>
            <person name="Mao L."/>
            <person name="Kong X."/>
            <person name="Jiao Y."/>
            <person name="Jia J."/>
        </authorList>
    </citation>
    <scope>NUCLEOTIDE SEQUENCE [LARGE SCALE GENOMIC DNA]</scope>
    <source>
        <strain evidence="3">cv. AL8/78</strain>
    </source>
</reference>
<evidence type="ECO:0000313" key="3">
    <source>
        <dbReference type="Proteomes" id="UP000015105"/>
    </source>
</evidence>
<proteinExistence type="predicted"/>
<reference evidence="2" key="3">
    <citation type="journal article" date="2017" name="Nature">
        <title>Genome sequence of the progenitor of the wheat D genome Aegilops tauschii.</title>
        <authorList>
            <person name="Luo M.C."/>
            <person name="Gu Y.Q."/>
            <person name="Puiu D."/>
            <person name="Wang H."/>
            <person name="Twardziok S.O."/>
            <person name="Deal K.R."/>
            <person name="Huo N."/>
            <person name="Zhu T."/>
            <person name="Wang L."/>
            <person name="Wang Y."/>
            <person name="McGuire P.E."/>
            <person name="Liu S."/>
            <person name="Long H."/>
            <person name="Ramasamy R.K."/>
            <person name="Rodriguez J.C."/>
            <person name="Van S.L."/>
            <person name="Yuan L."/>
            <person name="Wang Z."/>
            <person name="Xia Z."/>
            <person name="Xiao L."/>
            <person name="Anderson O.D."/>
            <person name="Ouyang S."/>
            <person name="Liang Y."/>
            <person name="Zimin A.V."/>
            <person name="Pertea G."/>
            <person name="Qi P."/>
            <person name="Bennetzen J.L."/>
            <person name="Dai X."/>
            <person name="Dawson M.W."/>
            <person name="Muller H.G."/>
            <person name="Kugler K."/>
            <person name="Rivarola-Duarte L."/>
            <person name="Spannagl M."/>
            <person name="Mayer K.F.X."/>
            <person name="Lu F.H."/>
            <person name="Bevan M.W."/>
            <person name="Leroy P."/>
            <person name="Li P."/>
            <person name="You F.M."/>
            <person name="Sun Q."/>
            <person name="Liu Z."/>
            <person name="Lyons E."/>
            <person name="Wicker T."/>
            <person name="Salzberg S.L."/>
            <person name="Devos K.M."/>
            <person name="Dvorak J."/>
        </authorList>
    </citation>
    <scope>NUCLEOTIDE SEQUENCE [LARGE SCALE GENOMIC DNA]</scope>
    <source>
        <strain evidence="2">cv. AL8/78</strain>
    </source>
</reference>
<dbReference type="AlphaFoldDB" id="A0A453Q4Z4"/>
<dbReference type="Gramene" id="AET6Gv20983500.1">
    <property type="protein sequence ID" value="AET6Gv20983500.1"/>
    <property type="gene ID" value="AET6Gv20983500"/>
</dbReference>
<reference evidence="2" key="4">
    <citation type="submission" date="2019-03" db="UniProtKB">
        <authorList>
            <consortium name="EnsemblPlants"/>
        </authorList>
    </citation>
    <scope>IDENTIFICATION</scope>
</reference>
<protein>
    <submittedName>
        <fullName evidence="2">Uncharacterized protein</fullName>
    </submittedName>
</protein>
<accession>A0A453Q4Z4</accession>
<name>A0A453Q4Z4_AEGTS</name>
<dbReference type="Proteomes" id="UP000015105">
    <property type="component" value="Chromosome 6D"/>
</dbReference>